<proteinExistence type="predicted"/>
<organism evidence="1">
    <name type="scientific">Arundo donax</name>
    <name type="common">Giant reed</name>
    <name type="synonym">Donax arundinaceus</name>
    <dbReference type="NCBI Taxonomy" id="35708"/>
    <lineage>
        <taxon>Eukaryota</taxon>
        <taxon>Viridiplantae</taxon>
        <taxon>Streptophyta</taxon>
        <taxon>Embryophyta</taxon>
        <taxon>Tracheophyta</taxon>
        <taxon>Spermatophyta</taxon>
        <taxon>Magnoliopsida</taxon>
        <taxon>Liliopsida</taxon>
        <taxon>Poales</taxon>
        <taxon>Poaceae</taxon>
        <taxon>PACMAD clade</taxon>
        <taxon>Arundinoideae</taxon>
        <taxon>Arundineae</taxon>
        <taxon>Arundo</taxon>
    </lineage>
</organism>
<accession>A0A0A9FXC6</accession>
<reference evidence="1" key="2">
    <citation type="journal article" date="2015" name="Data Brief">
        <title>Shoot transcriptome of the giant reed, Arundo donax.</title>
        <authorList>
            <person name="Barrero R.A."/>
            <person name="Guerrero F.D."/>
            <person name="Moolhuijzen P."/>
            <person name="Goolsby J.A."/>
            <person name="Tidwell J."/>
            <person name="Bellgard S.E."/>
            <person name="Bellgard M.I."/>
        </authorList>
    </citation>
    <scope>NUCLEOTIDE SEQUENCE</scope>
    <source>
        <tissue evidence="1">Shoot tissue taken approximately 20 cm above the soil surface</tissue>
    </source>
</reference>
<sequence length="40" mass="4554">MDLLRLIDMVICAPHVSLGIQCFRTVLSICFWLLTFSALL</sequence>
<dbReference type="AlphaFoldDB" id="A0A0A9FXC6"/>
<protein>
    <submittedName>
        <fullName evidence="1">Uncharacterized protein</fullName>
    </submittedName>
</protein>
<reference evidence="1" key="1">
    <citation type="submission" date="2014-09" db="EMBL/GenBank/DDBJ databases">
        <authorList>
            <person name="Magalhaes I.L.F."/>
            <person name="Oliveira U."/>
            <person name="Santos F.R."/>
            <person name="Vidigal T.H.D.A."/>
            <person name="Brescovit A.D."/>
            <person name="Santos A.J."/>
        </authorList>
    </citation>
    <scope>NUCLEOTIDE SEQUENCE</scope>
    <source>
        <tissue evidence="1">Shoot tissue taken approximately 20 cm above the soil surface</tissue>
    </source>
</reference>
<evidence type="ECO:0000313" key="1">
    <source>
        <dbReference type="EMBL" id="JAE15884.1"/>
    </source>
</evidence>
<name>A0A0A9FXC6_ARUDO</name>
<dbReference type="EMBL" id="GBRH01182012">
    <property type="protein sequence ID" value="JAE15884.1"/>
    <property type="molecule type" value="Transcribed_RNA"/>
</dbReference>